<feature type="region of interest" description="Disordered" evidence="1">
    <location>
        <begin position="352"/>
        <end position="462"/>
    </location>
</feature>
<feature type="region of interest" description="Disordered" evidence="1">
    <location>
        <begin position="1251"/>
        <end position="1313"/>
    </location>
</feature>
<dbReference type="Proteomes" id="UP000001542">
    <property type="component" value="Unassembled WGS sequence"/>
</dbReference>
<feature type="compositionally biased region" description="Basic and acidic residues" evidence="1">
    <location>
        <begin position="1099"/>
        <end position="1109"/>
    </location>
</feature>
<feature type="compositionally biased region" description="Polar residues" evidence="1">
    <location>
        <begin position="1084"/>
        <end position="1098"/>
    </location>
</feature>
<feature type="compositionally biased region" description="Basic and acidic residues" evidence="1">
    <location>
        <begin position="441"/>
        <end position="450"/>
    </location>
</feature>
<feature type="compositionally biased region" description="Basic and acidic residues" evidence="1">
    <location>
        <begin position="854"/>
        <end position="868"/>
    </location>
</feature>
<feature type="region of interest" description="Disordered" evidence="1">
    <location>
        <begin position="275"/>
        <end position="295"/>
    </location>
</feature>
<feature type="compositionally biased region" description="Basic and acidic residues" evidence="1">
    <location>
        <begin position="985"/>
        <end position="996"/>
    </location>
</feature>
<feature type="region of interest" description="Disordered" evidence="1">
    <location>
        <begin position="985"/>
        <end position="1127"/>
    </location>
</feature>
<dbReference type="EMBL" id="DS113198">
    <property type="protein sequence ID" value="EAY20447.1"/>
    <property type="molecule type" value="Genomic_DNA"/>
</dbReference>
<sequence length="1325" mass="152690">MNEKHIYLQWIQNLLIDGYKSFSLSPNVNRNISSQAHSLISENIDLIFAKIPDNFKDTTLFKLAICMIDQKFPIEFNNLQRILDYISKEMPISNFSRQLYEKSKMPEIDKLGALIVEYYIRVKFDPNWKKSLRNNYSLIDIESALLNWINNNIHKNLVPPGLSFTEIVGSGQFCAAFFAKYRRSIIMLKKVKFGKNLTTIDKINNWKELEVALNTYRVKKPIMPEIENRICMICFVIDFYSAVKEKEVEDVVELQEPMFLTTKNDFQISETNALEFGESNTENSESIKADKSKSNNQAFSEKFHLEIPSNFERINTNSTSNTYIKQTTSQNSTNNQINTDNFQFQFLKIPHLTSTKQSNSPQPESSKSKPIADNKNTQNFDNISDDKQNETKENNEIFDESKQKQTKINDESNQRQINMNDESNQRQTNMNYDKFTTNNDKPQHKQKEKSNQLGASSNNKTDDARFEYLKKGKHSKKLTIDLNQSLQNVEMTEVATNTDSTRKYDNDKQTYYNDEKPKKKTLRNFIDEQDNRRKIPERVPLRLMREDDDSPRVDLDKIAKQKWMQSIPKTEFEFTPTHQIVVDPSKKDNKASFTSSVVVAPPIDKAKKTKNISFVPKDFFEEDSFDTFVNSIVDKIKDRQNELALIQQENINENVQPTPNIYRPRVFYESSSESDDDSKDPLFDLDKLVSKPENAPIYQKISKEKEEKLLSNVRRLSSNSYLISKSSKPKNFEKYNNPKINIPQQPEKKQQIINKEEKSKSEDIIKKEQSSKEIINKEEKIKSEVSKENKTKILEIENKEEKKPVQISNSEDSSEVSFDETPTRINNKLSDSESDNNEDTMQLSLTLPLTSTQEIEKNKQAKMKESSSESHQNNNEVMSPISKTASLLSPISKPASLSFSNDSYSDIQNKKEQKEVESPIKEEPTLNEEEILKNQTWEEDKSGDNIVTFEYPALYQNQNSIAPLIPEESPRISTNNAFPKEEVKQQIHNENPEKEKKKITKSGIPVRKEIPKKTEEEKEEQANDILEELDNYAQPDYKHPPHIEQRKPKPKENEPQKEIENAELKVTNFQAKLQKPTSEEKPKQITSTKEVPKTNNNIVDEKANKKPEKPPQIQVNNNTKIDAPQKNNIITPSEVKDILIPALLSPIFKNEQNSSNSSKLEENRPPPILSSFSKNNDDDDIIIQSVSSSSSMEVAMTPTGTTQNKLKLEPLRASVDPKASTDRRVSFLPEFCHPMTRTQWLEDLKNQKKLKRLARAAAPKSRTRDQYPPKAEIPKTANSKKSLLPDAKPPGERMKSSMKKVKHSHEDDDILNSTQTLTLSDVGLL</sequence>
<keyword evidence="3" id="KW-1185">Reference proteome</keyword>
<protein>
    <submittedName>
        <fullName evidence="2">Uncharacterized protein</fullName>
    </submittedName>
</protein>
<feature type="compositionally biased region" description="Basic and acidic residues" evidence="1">
    <location>
        <begin position="746"/>
        <end position="804"/>
    </location>
</feature>
<feature type="region of interest" description="Disordered" evidence="1">
    <location>
        <begin position="1150"/>
        <end position="1180"/>
    </location>
</feature>
<reference evidence="2" key="1">
    <citation type="submission" date="2006-10" db="EMBL/GenBank/DDBJ databases">
        <authorList>
            <person name="Amadeo P."/>
            <person name="Zhao Q."/>
            <person name="Wortman J."/>
            <person name="Fraser-Liggett C."/>
            <person name="Carlton J."/>
        </authorList>
    </citation>
    <scope>NUCLEOTIDE SEQUENCE</scope>
    <source>
        <strain evidence="2">G3</strain>
    </source>
</reference>
<dbReference type="KEGG" id="tva:5465984"/>
<name>A2DGR0_TRIV3</name>
<feature type="compositionally biased region" description="Basic and acidic residues" evidence="1">
    <location>
        <begin position="1006"/>
        <end position="1016"/>
    </location>
</feature>
<dbReference type="VEuPathDB" id="TrichDB:TVAG_110590"/>
<dbReference type="OMA" id="ENRICMI"/>
<feature type="compositionally biased region" description="Polar residues" evidence="1">
    <location>
        <begin position="275"/>
        <end position="284"/>
    </location>
</feature>
<gene>
    <name evidence="2" type="ORF">TVAG_110590</name>
</gene>
<feature type="region of interest" description="Disordered" evidence="1">
    <location>
        <begin position="728"/>
        <end position="944"/>
    </location>
</feature>
<accession>A2DGR0</accession>
<feature type="compositionally biased region" description="Polar residues" evidence="1">
    <location>
        <begin position="881"/>
        <end position="907"/>
    </location>
</feature>
<feature type="region of interest" description="Disordered" evidence="1">
    <location>
        <begin position="1186"/>
        <end position="1205"/>
    </location>
</feature>
<evidence type="ECO:0000313" key="3">
    <source>
        <dbReference type="Proteomes" id="UP000001542"/>
    </source>
</evidence>
<evidence type="ECO:0000313" key="2">
    <source>
        <dbReference type="EMBL" id="EAY20447.1"/>
    </source>
</evidence>
<organism evidence="2 3">
    <name type="scientific">Trichomonas vaginalis (strain ATCC PRA-98 / G3)</name>
    <dbReference type="NCBI Taxonomy" id="412133"/>
    <lineage>
        <taxon>Eukaryota</taxon>
        <taxon>Metamonada</taxon>
        <taxon>Parabasalia</taxon>
        <taxon>Trichomonadida</taxon>
        <taxon>Trichomonadidae</taxon>
        <taxon>Trichomonas</taxon>
    </lineage>
</organism>
<dbReference type="VEuPathDB" id="TrichDB:TVAGG3_0997440"/>
<feature type="compositionally biased region" description="Low complexity" evidence="1">
    <location>
        <begin position="840"/>
        <end position="853"/>
    </location>
</feature>
<dbReference type="SUPFAM" id="SSF47576">
    <property type="entry name" value="Calponin-homology domain, CH-domain"/>
    <property type="match status" value="1"/>
</dbReference>
<feature type="compositionally biased region" description="Basic and acidic residues" evidence="1">
    <location>
        <begin position="908"/>
        <end position="943"/>
    </location>
</feature>
<feature type="compositionally biased region" description="Basic and acidic residues" evidence="1">
    <location>
        <begin position="384"/>
        <end position="413"/>
    </location>
</feature>
<feature type="compositionally biased region" description="Basic and acidic residues" evidence="1">
    <location>
        <begin position="1036"/>
        <end position="1063"/>
    </location>
</feature>
<dbReference type="InterPro" id="IPR036872">
    <property type="entry name" value="CH_dom_sf"/>
</dbReference>
<dbReference type="InParanoid" id="A2DGR0"/>
<feature type="compositionally biased region" description="Polar residues" evidence="1">
    <location>
        <begin position="1113"/>
        <end position="1127"/>
    </location>
</feature>
<reference evidence="2" key="2">
    <citation type="journal article" date="2007" name="Science">
        <title>Draft genome sequence of the sexually transmitted pathogen Trichomonas vaginalis.</title>
        <authorList>
            <person name="Carlton J.M."/>
            <person name="Hirt R.P."/>
            <person name="Silva J.C."/>
            <person name="Delcher A.L."/>
            <person name="Schatz M."/>
            <person name="Zhao Q."/>
            <person name="Wortman J.R."/>
            <person name="Bidwell S.L."/>
            <person name="Alsmark U.C.M."/>
            <person name="Besteiro S."/>
            <person name="Sicheritz-Ponten T."/>
            <person name="Noel C.J."/>
            <person name="Dacks J.B."/>
            <person name="Foster P.G."/>
            <person name="Simillion C."/>
            <person name="Van de Peer Y."/>
            <person name="Miranda-Saavedra D."/>
            <person name="Barton G.J."/>
            <person name="Westrop G.D."/>
            <person name="Mueller S."/>
            <person name="Dessi D."/>
            <person name="Fiori P.L."/>
            <person name="Ren Q."/>
            <person name="Paulsen I."/>
            <person name="Zhang H."/>
            <person name="Bastida-Corcuera F.D."/>
            <person name="Simoes-Barbosa A."/>
            <person name="Brown M.T."/>
            <person name="Hayes R.D."/>
            <person name="Mukherjee M."/>
            <person name="Okumura C.Y."/>
            <person name="Schneider R."/>
            <person name="Smith A.J."/>
            <person name="Vanacova S."/>
            <person name="Villalvazo M."/>
            <person name="Haas B.J."/>
            <person name="Pertea M."/>
            <person name="Feldblyum T.V."/>
            <person name="Utterback T.R."/>
            <person name="Shu C.L."/>
            <person name="Osoegawa K."/>
            <person name="de Jong P.J."/>
            <person name="Hrdy I."/>
            <person name="Horvathova L."/>
            <person name="Zubacova Z."/>
            <person name="Dolezal P."/>
            <person name="Malik S.B."/>
            <person name="Logsdon J.M. Jr."/>
            <person name="Henze K."/>
            <person name="Gupta A."/>
            <person name="Wang C.C."/>
            <person name="Dunne R.L."/>
            <person name="Upcroft J.A."/>
            <person name="Upcroft P."/>
            <person name="White O."/>
            <person name="Salzberg S.L."/>
            <person name="Tang P."/>
            <person name="Chiu C.-H."/>
            <person name="Lee Y.-S."/>
            <person name="Embley T.M."/>
            <person name="Coombs G.H."/>
            <person name="Mottram J.C."/>
            <person name="Tachezy J."/>
            <person name="Fraser-Liggett C.M."/>
            <person name="Johnson P.J."/>
        </authorList>
    </citation>
    <scope>NUCLEOTIDE SEQUENCE [LARGE SCALE GENOMIC DNA]</scope>
    <source>
        <strain evidence="2">G3</strain>
    </source>
</reference>
<dbReference type="RefSeq" id="XP_001581433.1">
    <property type="nucleotide sequence ID" value="XM_001581383.1"/>
</dbReference>
<feature type="compositionally biased region" description="Polar residues" evidence="1">
    <location>
        <begin position="352"/>
        <end position="365"/>
    </location>
</feature>
<feature type="compositionally biased region" description="Polar residues" evidence="1">
    <location>
        <begin position="414"/>
        <end position="440"/>
    </location>
</feature>
<evidence type="ECO:0000256" key="1">
    <source>
        <dbReference type="SAM" id="MobiDB-lite"/>
    </source>
</evidence>
<proteinExistence type="predicted"/>